<keyword evidence="6" id="KW-1185">Reference proteome</keyword>
<reference evidence="4" key="3">
    <citation type="submission" date="2023-08" db="EMBL/GenBank/DDBJ databases">
        <title>Isolation and Characterization of Rhodococcus erythropolis MGMM8.</title>
        <authorList>
            <person name="Diabankana R.G.C."/>
            <person name="Afordoanyi D.M."/>
            <person name="Validov S.Z."/>
        </authorList>
    </citation>
    <scope>NUCLEOTIDE SEQUENCE</scope>
    <source>
        <strain evidence="4">MGMM8</strain>
    </source>
</reference>
<accession>A0A0C2WE35</accession>
<dbReference type="KEGG" id="reb:XU06_13850"/>
<feature type="domain" description="SnoaL-like" evidence="1">
    <location>
        <begin position="9"/>
        <end position="100"/>
    </location>
</feature>
<dbReference type="SUPFAM" id="SSF54427">
    <property type="entry name" value="NTF2-like"/>
    <property type="match status" value="1"/>
</dbReference>
<gene>
    <name evidence="2" type="ORF">BS297_18775</name>
    <name evidence="3" type="ORF">I3517_30685</name>
    <name evidence="4" type="ORF">QIE55_14580</name>
</gene>
<evidence type="ECO:0000313" key="6">
    <source>
        <dbReference type="Proteomes" id="UP000627573"/>
    </source>
</evidence>
<evidence type="ECO:0000313" key="4">
    <source>
        <dbReference type="EMBL" id="WGV52366.1"/>
    </source>
</evidence>
<evidence type="ECO:0000313" key="3">
    <source>
        <dbReference type="EMBL" id="MBH5146977.1"/>
    </source>
</evidence>
<dbReference type="Gene3D" id="3.10.450.50">
    <property type="match status" value="1"/>
</dbReference>
<dbReference type="AlphaFoldDB" id="A0A0C2WE35"/>
<dbReference type="EMBL" id="JAECSB010000097">
    <property type="protein sequence ID" value="MBH5146977.1"/>
    <property type="molecule type" value="Genomic_DNA"/>
</dbReference>
<dbReference type="Proteomes" id="UP000325576">
    <property type="component" value="Unassembled WGS sequence"/>
</dbReference>
<organism evidence="3 6">
    <name type="scientific">Rhodococcus erythropolis</name>
    <name type="common">Arthrobacter picolinophilus</name>
    <dbReference type="NCBI Taxonomy" id="1833"/>
    <lineage>
        <taxon>Bacteria</taxon>
        <taxon>Bacillati</taxon>
        <taxon>Actinomycetota</taxon>
        <taxon>Actinomycetes</taxon>
        <taxon>Mycobacteriales</taxon>
        <taxon>Nocardiaceae</taxon>
        <taxon>Rhodococcus</taxon>
        <taxon>Rhodococcus erythropolis group</taxon>
    </lineage>
</organism>
<dbReference type="Proteomes" id="UP000627573">
    <property type="component" value="Unassembled WGS sequence"/>
</dbReference>
<dbReference type="RefSeq" id="WP_019748359.1">
    <property type="nucleotide sequence ID" value="NZ_BHXB01000001.1"/>
</dbReference>
<dbReference type="InterPro" id="IPR037401">
    <property type="entry name" value="SnoaL-like"/>
</dbReference>
<dbReference type="OMA" id="WHDALNS"/>
<proteinExistence type="predicted"/>
<dbReference type="Proteomes" id="UP001230933">
    <property type="component" value="Chromosome"/>
</dbReference>
<evidence type="ECO:0000313" key="5">
    <source>
        <dbReference type="Proteomes" id="UP000325576"/>
    </source>
</evidence>
<reference evidence="3 6" key="2">
    <citation type="submission" date="2020-12" db="EMBL/GenBank/DDBJ databases">
        <title>Draft genome sequence of furan degrading bacterial strain FUR100.</title>
        <authorList>
            <person name="Woiski C."/>
        </authorList>
    </citation>
    <scope>NUCLEOTIDE SEQUENCE [LARGE SCALE GENOMIC DNA]</scope>
    <source>
        <strain evidence="3 6">FUR100</strain>
    </source>
</reference>
<dbReference type="InterPro" id="IPR032710">
    <property type="entry name" value="NTF2-like_dom_sf"/>
</dbReference>
<dbReference type="GeneID" id="57487077"/>
<protein>
    <submittedName>
        <fullName evidence="3">Nuclear transport factor 2 family protein</fullName>
    </submittedName>
</protein>
<dbReference type="EMBL" id="CP124545">
    <property type="protein sequence ID" value="WGV52366.1"/>
    <property type="molecule type" value="Genomic_DNA"/>
</dbReference>
<sequence>MSTSEIATVLAWHDALNSQDIDTLLQLSSDDIEVGGPKGASQGLAALREWATNAGITLVPGKMYVHHGVVVVEQTATWAAEPDKSATLASAFRVVADQVTSTFRHPDLATALAATDLSENDLVSDN</sequence>
<dbReference type="EMBL" id="MRBO01000502">
    <property type="protein sequence ID" value="KAB2583792.1"/>
    <property type="molecule type" value="Genomic_DNA"/>
</dbReference>
<evidence type="ECO:0000259" key="1">
    <source>
        <dbReference type="Pfam" id="PF12680"/>
    </source>
</evidence>
<evidence type="ECO:0000313" key="2">
    <source>
        <dbReference type="EMBL" id="KAB2583792.1"/>
    </source>
</evidence>
<dbReference type="Pfam" id="PF12680">
    <property type="entry name" value="SnoaL_2"/>
    <property type="match status" value="1"/>
</dbReference>
<name>A0A0C2WE35_RHOER</name>
<reference evidence="2 5" key="1">
    <citation type="journal article" date="2017" name="Poromechanics V (2013)">
        <title>Genomic Characterization of the Arsenic-Tolerant Actinobacterium, &lt;i&gt;Rhodococcus erythropolis&lt;/i&gt; S43.</title>
        <authorList>
            <person name="Retamal-Morales G."/>
            <person name="Mehnert M."/>
            <person name="Schwabe R."/>
            <person name="Tischler D."/>
            <person name="Schloemann M."/>
            <person name="Levican G.J."/>
        </authorList>
    </citation>
    <scope>NUCLEOTIDE SEQUENCE [LARGE SCALE GENOMIC DNA]</scope>
    <source>
        <strain evidence="2 5">S43</strain>
    </source>
</reference>